<organism evidence="2">
    <name type="scientific">Ajellomyces capsulatus (strain H88)</name>
    <name type="common">Darling's disease fungus</name>
    <name type="synonym">Histoplasma capsulatum</name>
    <dbReference type="NCBI Taxonomy" id="544711"/>
    <lineage>
        <taxon>Eukaryota</taxon>
        <taxon>Fungi</taxon>
        <taxon>Dikarya</taxon>
        <taxon>Ascomycota</taxon>
        <taxon>Pezizomycotina</taxon>
        <taxon>Eurotiomycetes</taxon>
        <taxon>Eurotiomycetidae</taxon>
        <taxon>Onygenales</taxon>
        <taxon>Ajellomycetaceae</taxon>
        <taxon>Histoplasma</taxon>
    </lineage>
</organism>
<dbReference type="HOGENOM" id="CLU_490852_0_0_1"/>
<dbReference type="VEuPathDB" id="FungiDB:I7I53_05753"/>
<sequence>MSDMMCNKSSNQSAIKALLNLPDRHIRNITFKFSSLSYSVPLDTNDTARVYTPGHFTGEMDSDRYKDVGDSHVACFVPQLYAAELLAKAGYRLCIVSDFAVRVYGLDNMIAADLVFAICDDQISDAAAYLLSHDFKKVPFERRGTETVEDDASIRIKHSTLGTNVGIILSPASVWHLDLGTAHYQASITMLPSTSCPFPRFSVFLNSMIETLVDQIVTARAQPRYLEHCHMQWIYSGMIVLCPEDLRERLPPENQFFIKYFYKMLSHSDRADICRLRQAVQDGEMDVTTATDSLPQKPFRIAELKSKLPRPSYWLPPTPRWPTPFAMANVKNGNVLETINKLALVEDIPPFIVVGGGAMRLMGNERHTADIDILIESSERDSFLAYLRKHEHLVQADNRTAIQFDSSIEPVPLDVLVELAGGLRYGDVRHLTAPCHSTTILRPDIALGIKIQTWYLRADDEHGEHKSRGDLNDINFLLNFMLERGLKVEDDCAQKIQVSYLNMYCLRSCMVPANFEKMKYCGVQKLLKPWAEHGPEQKELYEAMAGTDIDPFTSS</sequence>
<dbReference type="EMBL" id="DS990639">
    <property type="protein sequence ID" value="EGC46685.1"/>
    <property type="molecule type" value="Genomic_DNA"/>
</dbReference>
<name>F0UK50_AJEC8</name>
<dbReference type="Gene3D" id="3.30.460.40">
    <property type="match status" value="1"/>
</dbReference>
<dbReference type="Proteomes" id="UP000008142">
    <property type="component" value="Unassembled WGS sequence"/>
</dbReference>
<dbReference type="AlphaFoldDB" id="F0UK50"/>
<dbReference type="InterPro" id="IPR043519">
    <property type="entry name" value="NT_sf"/>
</dbReference>
<gene>
    <name evidence="1" type="ORF">HCEG_05900</name>
</gene>
<dbReference type="SUPFAM" id="SSF81301">
    <property type="entry name" value="Nucleotidyltransferase"/>
    <property type="match status" value="1"/>
</dbReference>
<protein>
    <submittedName>
        <fullName evidence="1">Uncharacterized protein</fullName>
    </submittedName>
</protein>
<evidence type="ECO:0000313" key="2">
    <source>
        <dbReference type="Proteomes" id="UP000008142"/>
    </source>
</evidence>
<proteinExistence type="predicted"/>
<evidence type="ECO:0000313" key="1">
    <source>
        <dbReference type="EMBL" id="EGC46685.1"/>
    </source>
</evidence>
<dbReference type="OMA" id="GNERHTA"/>
<accession>F0UK50</accession>
<dbReference type="OrthoDB" id="4175694at2759"/>
<reference evidence="2" key="1">
    <citation type="submission" date="2008-07" db="EMBL/GenBank/DDBJ databases">
        <title>Annotation of Ajellomyces capsulatus strain H88.</title>
        <authorList>
            <person name="Champion M."/>
            <person name="Cuomo C."/>
            <person name="Ma L.-J."/>
            <person name="Henn M.R."/>
            <person name="Sil A."/>
            <person name="Goldman B."/>
            <person name="Young S.K."/>
            <person name="Kodira C.D."/>
            <person name="Zeng Q."/>
            <person name="Koehrsen M."/>
            <person name="Alvarado L."/>
            <person name="Berlin A."/>
            <person name="Borenstein D."/>
            <person name="Chen Z."/>
            <person name="Engels R."/>
            <person name="Freedman E."/>
            <person name="Gellesch M."/>
            <person name="Goldberg J."/>
            <person name="Griggs A."/>
            <person name="Gujja S."/>
            <person name="Heiman D."/>
            <person name="Hepburn T."/>
            <person name="Howarth C."/>
            <person name="Jen D."/>
            <person name="Larson L."/>
            <person name="Lewis B."/>
            <person name="Mehta T."/>
            <person name="Park D."/>
            <person name="Pearson M."/>
            <person name="Roberts A."/>
            <person name="Saif S."/>
            <person name="Shea T."/>
            <person name="Shenoy N."/>
            <person name="Sisk P."/>
            <person name="Stolte C."/>
            <person name="Sykes S."/>
            <person name="Walk T."/>
            <person name="White J."/>
            <person name="Yandava C."/>
            <person name="Klein B."/>
            <person name="McEwen J.G."/>
            <person name="Puccia R."/>
            <person name="Goldman G.H."/>
            <person name="Felipe M.S."/>
            <person name="Nino-Vega G."/>
            <person name="San-Blas G."/>
            <person name="Taylor J."/>
            <person name="Mendoza L."/>
            <person name="Galagan J."/>
            <person name="Nusbaum C."/>
            <person name="Birren B."/>
        </authorList>
    </citation>
    <scope>NUCLEOTIDE SEQUENCE [LARGE SCALE GENOMIC DNA]</scope>
    <source>
        <strain evidence="2">H88</strain>
    </source>
</reference>